<reference evidence="9" key="3">
    <citation type="submission" date="2020-12" db="UniProtKB">
        <authorList>
            <consortium name="EnsemblPlants"/>
        </authorList>
    </citation>
    <scope>IDENTIFICATION</scope>
</reference>
<evidence type="ECO:0000256" key="5">
    <source>
        <dbReference type="ARBA" id="ARBA00023163"/>
    </source>
</evidence>
<dbReference type="GO" id="GO:0005634">
    <property type="term" value="C:nucleus"/>
    <property type="evidence" value="ECO:0007669"/>
    <property type="project" value="UniProtKB-SubCell"/>
</dbReference>
<dbReference type="RefSeq" id="XP_024379711.1">
    <property type="nucleotide sequence ID" value="XM_024523943.2"/>
</dbReference>
<evidence type="ECO:0000256" key="7">
    <source>
        <dbReference type="SAM" id="MobiDB-lite"/>
    </source>
</evidence>
<dbReference type="InterPro" id="IPR045125">
    <property type="entry name" value="Sub1/Tcp4-like"/>
</dbReference>
<comment type="similarity">
    <text evidence="2">Belongs to the transcriptional coactivator PC4 family.</text>
</comment>
<evidence type="ECO:0000313" key="10">
    <source>
        <dbReference type="Proteomes" id="UP000006727"/>
    </source>
</evidence>
<keyword evidence="10" id="KW-1185">Reference proteome</keyword>
<dbReference type="Gramene" id="Pp3c7_24660V3.5">
    <property type="protein sequence ID" value="Pp3c7_24660V3.5"/>
    <property type="gene ID" value="Pp3c7_24660"/>
</dbReference>
<dbReference type="PANTHER" id="PTHR13215">
    <property type="entry name" value="RNA POLYMERASE II TRANSCRIPTIONAL COACTIVATOR"/>
    <property type="match status" value="1"/>
</dbReference>
<feature type="domain" description="Transcriptional coactivator p15 (PC4) C-terminal" evidence="8">
    <location>
        <begin position="37"/>
        <end position="72"/>
    </location>
</feature>
<organism evidence="9 10">
    <name type="scientific">Physcomitrium patens</name>
    <name type="common">Spreading-leaved earth moss</name>
    <name type="synonym">Physcomitrella patens</name>
    <dbReference type="NCBI Taxonomy" id="3218"/>
    <lineage>
        <taxon>Eukaryota</taxon>
        <taxon>Viridiplantae</taxon>
        <taxon>Streptophyta</taxon>
        <taxon>Embryophyta</taxon>
        <taxon>Bryophyta</taxon>
        <taxon>Bryophytina</taxon>
        <taxon>Bryopsida</taxon>
        <taxon>Funariidae</taxon>
        <taxon>Funariales</taxon>
        <taxon>Funariaceae</taxon>
        <taxon>Physcomitrium</taxon>
    </lineage>
</organism>
<evidence type="ECO:0000256" key="2">
    <source>
        <dbReference type="ARBA" id="ARBA00009001"/>
    </source>
</evidence>
<name>A0A7I4E7A1_PHYPA</name>
<evidence type="ECO:0000256" key="3">
    <source>
        <dbReference type="ARBA" id="ARBA00023015"/>
    </source>
</evidence>
<dbReference type="InterPro" id="IPR009044">
    <property type="entry name" value="ssDNA-bd_transcriptional_reg"/>
</dbReference>
<evidence type="ECO:0000259" key="8">
    <source>
        <dbReference type="Pfam" id="PF02229"/>
    </source>
</evidence>
<evidence type="ECO:0000313" key="9">
    <source>
        <dbReference type="EnsemblPlants" id="Pp3c7_24660V3.5"/>
    </source>
</evidence>
<keyword evidence="5" id="KW-0804">Transcription</keyword>
<proteinExistence type="inferred from homology"/>
<dbReference type="SUPFAM" id="SSF54447">
    <property type="entry name" value="ssDNA-binding transcriptional regulator domain"/>
    <property type="match status" value="1"/>
</dbReference>
<dbReference type="Pfam" id="PF02229">
    <property type="entry name" value="PC4"/>
    <property type="match status" value="1"/>
</dbReference>
<protein>
    <recommendedName>
        <fullName evidence="8">Transcriptional coactivator p15 (PC4) C-terminal domain-containing protein</fullName>
    </recommendedName>
</protein>
<keyword evidence="6" id="KW-0539">Nucleus</keyword>
<dbReference type="GO" id="GO:0003677">
    <property type="term" value="F:DNA binding"/>
    <property type="evidence" value="ECO:0007669"/>
    <property type="project" value="UniProtKB-KW"/>
</dbReference>
<keyword evidence="4" id="KW-0238">DNA-binding</keyword>
<reference evidence="9 10" key="2">
    <citation type="journal article" date="2018" name="Plant J.">
        <title>The Physcomitrella patens chromosome-scale assembly reveals moss genome structure and evolution.</title>
        <authorList>
            <person name="Lang D."/>
            <person name="Ullrich K.K."/>
            <person name="Murat F."/>
            <person name="Fuchs J."/>
            <person name="Jenkins J."/>
            <person name="Haas F.B."/>
            <person name="Piednoel M."/>
            <person name="Gundlach H."/>
            <person name="Van Bel M."/>
            <person name="Meyberg R."/>
            <person name="Vives C."/>
            <person name="Morata J."/>
            <person name="Symeonidi A."/>
            <person name="Hiss M."/>
            <person name="Muchero W."/>
            <person name="Kamisugi Y."/>
            <person name="Saleh O."/>
            <person name="Blanc G."/>
            <person name="Decker E.L."/>
            <person name="van Gessel N."/>
            <person name="Grimwood J."/>
            <person name="Hayes R.D."/>
            <person name="Graham S.W."/>
            <person name="Gunter L.E."/>
            <person name="McDaniel S.F."/>
            <person name="Hoernstein S.N.W."/>
            <person name="Larsson A."/>
            <person name="Li F.W."/>
            <person name="Perroud P.F."/>
            <person name="Phillips J."/>
            <person name="Ranjan P."/>
            <person name="Rokshar D.S."/>
            <person name="Rothfels C.J."/>
            <person name="Schneider L."/>
            <person name="Shu S."/>
            <person name="Stevenson D.W."/>
            <person name="Thummler F."/>
            <person name="Tillich M."/>
            <person name="Villarreal Aguilar J.C."/>
            <person name="Widiez T."/>
            <person name="Wong G.K."/>
            <person name="Wymore A."/>
            <person name="Zhang Y."/>
            <person name="Zimmer A.D."/>
            <person name="Quatrano R.S."/>
            <person name="Mayer K.F.X."/>
            <person name="Goodstein D."/>
            <person name="Casacuberta J.M."/>
            <person name="Vandepoele K."/>
            <person name="Reski R."/>
            <person name="Cuming A.C."/>
            <person name="Tuskan G.A."/>
            <person name="Maumus F."/>
            <person name="Salse J."/>
            <person name="Schmutz J."/>
            <person name="Rensing S.A."/>
        </authorList>
    </citation>
    <scope>NUCLEOTIDE SEQUENCE [LARGE SCALE GENOMIC DNA]</scope>
    <source>
        <strain evidence="9 10">cv. Gransden 2004</strain>
    </source>
</reference>
<dbReference type="GO" id="GO:0003713">
    <property type="term" value="F:transcription coactivator activity"/>
    <property type="evidence" value="ECO:0007669"/>
    <property type="project" value="InterPro"/>
</dbReference>
<accession>A0A7I4E7A1</accession>
<dbReference type="EnsemblPlants" id="Pp3c7_24660V3.6">
    <property type="protein sequence ID" value="Pp3c7_24660V3.6"/>
    <property type="gene ID" value="Pp3c7_24660"/>
</dbReference>
<reference evidence="9 10" key="1">
    <citation type="journal article" date="2008" name="Science">
        <title>The Physcomitrella genome reveals evolutionary insights into the conquest of land by plants.</title>
        <authorList>
            <person name="Rensing S."/>
            <person name="Lang D."/>
            <person name="Zimmer A."/>
            <person name="Terry A."/>
            <person name="Salamov A."/>
            <person name="Shapiro H."/>
            <person name="Nishiyama T."/>
            <person name="Perroud P.-F."/>
            <person name="Lindquist E."/>
            <person name="Kamisugi Y."/>
            <person name="Tanahashi T."/>
            <person name="Sakakibara K."/>
            <person name="Fujita T."/>
            <person name="Oishi K."/>
            <person name="Shin-I T."/>
            <person name="Kuroki Y."/>
            <person name="Toyoda A."/>
            <person name="Suzuki Y."/>
            <person name="Hashimoto A."/>
            <person name="Yamaguchi K."/>
            <person name="Sugano A."/>
            <person name="Kohara Y."/>
            <person name="Fujiyama A."/>
            <person name="Anterola A."/>
            <person name="Aoki S."/>
            <person name="Ashton N."/>
            <person name="Barbazuk W.B."/>
            <person name="Barker E."/>
            <person name="Bennetzen J."/>
            <person name="Bezanilla M."/>
            <person name="Blankenship R."/>
            <person name="Cho S.H."/>
            <person name="Dutcher S."/>
            <person name="Estelle M."/>
            <person name="Fawcett J.A."/>
            <person name="Gundlach H."/>
            <person name="Hanada K."/>
            <person name="Heyl A."/>
            <person name="Hicks K.A."/>
            <person name="Hugh J."/>
            <person name="Lohr M."/>
            <person name="Mayer K."/>
            <person name="Melkozernov A."/>
            <person name="Murata T."/>
            <person name="Nelson D."/>
            <person name="Pils B."/>
            <person name="Prigge M."/>
            <person name="Reiss B."/>
            <person name="Renner T."/>
            <person name="Rombauts S."/>
            <person name="Rushton P."/>
            <person name="Sanderfoot A."/>
            <person name="Schween G."/>
            <person name="Shiu S.-H."/>
            <person name="Stueber K."/>
            <person name="Theodoulou F.L."/>
            <person name="Tu H."/>
            <person name="Van de Peer Y."/>
            <person name="Verrier P.J."/>
            <person name="Waters E."/>
            <person name="Wood A."/>
            <person name="Yang L."/>
            <person name="Cove D."/>
            <person name="Cuming A."/>
            <person name="Hasebe M."/>
            <person name="Lucas S."/>
            <person name="Mishler D.B."/>
            <person name="Reski R."/>
            <person name="Grigoriev I."/>
            <person name="Quatrano R.S."/>
            <person name="Boore J.L."/>
        </authorList>
    </citation>
    <scope>NUCLEOTIDE SEQUENCE [LARGE SCALE GENOMIC DNA]</scope>
    <source>
        <strain evidence="9 10">cv. Gransden 2004</strain>
    </source>
</reference>
<dbReference type="EMBL" id="ABEU02000007">
    <property type="status" value="NOT_ANNOTATED_CDS"/>
    <property type="molecule type" value="Genomic_DNA"/>
</dbReference>
<evidence type="ECO:0000256" key="1">
    <source>
        <dbReference type="ARBA" id="ARBA00004123"/>
    </source>
</evidence>
<evidence type="ECO:0000256" key="6">
    <source>
        <dbReference type="ARBA" id="ARBA00023242"/>
    </source>
</evidence>
<dbReference type="GO" id="GO:0060261">
    <property type="term" value="P:positive regulation of transcription initiation by RNA polymerase II"/>
    <property type="evidence" value="ECO:0007669"/>
    <property type="project" value="InterPro"/>
</dbReference>
<evidence type="ECO:0000256" key="4">
    <source>
        <dbReference type="ARBA" id="ARBA00023125"/>
    </source>
</evidence>
<comment type="subcellular location">
    <subcellularLocation>
        <location evidence="1">Nucleus</location>
    </subcellularLocation>
</comment>
<dbReference type="Gramene" id="Pp3c7_24660V3.6">
    <property type="protein sequence ID" value="Pp3c7_24660V3.6"/>
    <property type="gene ID" value="Pp3c7_24660"/>
</dbReference>
<dbReference type="GeneID" id="112284268"/>
<dbReference type="Gramene" id="Pp3c7_24660V3.7">
    <property type="protein sequence ID" value="Pp3c7_24660V3.7"/>
    <property type="gene ID" value="Pp3c7_24660"/>
</dbReference>
<dbReference type="Gene3D" id="2.30.31.10">
    <property type="entry name" value="Transcriptional Coactivator Pc4, Chain A"/>
    <property type="match status" value="1"/>
</dbReference>
<dbReference type="EnsemblPlants" id="Pp3c7_24660V3.5">
    <property type="protein sequence ID" value="Pp3c7_24660V3.5"/>
    <property type="gene ID" value="Pp3c7_24660"/>
</dbReference>
<sequence>MPKRKGNATNHSDEDEEGTNHNQKTISGDGDSVVAVELSRNRKVVVKKFKGKVFVDIREFFNKEGNELPGKKVENVPVTLHRYTGADSKP</sequence>
<dbReference type="AlphaFoldDB" id="A0A7I4E7A1"/>
<keyword evidence="3" id="KW-0805">Transcription regulation</keyword>
<dbReference type="InterPro" id="IPR003173">
    <property type="entry name" value="PC4_C"/>
</dbReference>
<dbReference type="EnsemblPlants" id="Pp3c7_24660V3.7">
    <property type="protein sequence ID" value="Pp3c7_24660V3.7"/>
    <property type="gene ID" value="Pp3c7_24660"/>
</dbReference>
<feature type="region of interest" description="Disordered" evidence="7">
    <location>
        <begin position="1"/>
        <end position="29"/>
    </location>
</feature>
<dbReference type="Proteomes" id="UP000006727">
    <property type="component" value="Chromosome 7"/>
</dbReference>
<gene>
    <name evidence="9" type="primary">LOC112284268</name>
</gene>